<keyword evidence="6" id="KW-1185">Reference proteome</keyword>
<dbReference type="EMBL" id="AWUE01018679">
    <property type="protein sequence ID" value="OMO78946.1"/>
    <property type="molecule type" value="Genomic_DNA"/>
</dbReference>
<keyword evidence="1 5" id="KW-0489">Methyltransferase</keyword>
<keyword evidence="2" id="KW-0808">Transferase</keyword>
<protein>
    <submittedName>
        <fullName evidence="5">SAM dependent carboxyl methyltransferase</fullName>
    </submittedName>
</protein>
<keyword evidence="4" id="KW-0460">Magnesium</keyword>
<dbReference type="InterPro" id="IPR029063">
    <property type="entry name" value="SAM-dependent_MTases_sf"/>
</dbReference>
<reference evidence="6" key="1">
    <citation type="submission" date="2013-09" db="EMBL/GenBank/DDBJ databases">
        <title>Corchorus olitorius genome sequencing.</title>
        <authorList>
            <person name="Alam M."/>
            <person name="Haque M.S."/>
            <person name="Islam M.S."/>
            <person name="Emdad E.M."/>
            <person name="Islam M.M."/>
            <person name="Ahmed B."/>
            <person name="Halim A."/>
            <person name="Hossen Q.M.M."/>
            <person name="Hossain M.Z."/>
            <person name="Ahmed R."/>
            <person name="Khan M.M."/>
            <person name="Islam R."/>
            <person name="Rashid M.M."/>
            <person name="Khan S.A."/>
            <person name="Rahman M.S."/>
            <person name="Alam M."/>
            <person name="Yahiya A.S."/>
            <person name="Khan M.S."/>
            <person name="Azam M.S."/>
            <person name="Haque T."/>
            <person name="Lashkar M.Z.H."/>
            <person name="Akhand A.I."/>
            <person name="Morshed G."/>
            <person name="Roy S."/>
            <person name="Uddin K.S."/>
            <person name="Rabeya T."/>
            <person name="Hossain A.S."/>
            <person name="Chowdhury A."/>
            <person name="Snigdha A.R."/>
            <person name="Mortoza M.S."/>
            <person name="Matin S.A."/>
            <person name="Hoque S.M.E."/>
            <person name="Islam M.K."/>
            <person name="Roy D.K."/>
            <person name="Haider R."/>
            <person name="Moosa M.M."/>
            <person name="Elias S.M."/>
            <person name="Hasan A.M."/>
            <person name="Jahan S."/>
            <person name="Shafiuddin M."/>
            <person name="Mahmood N."/>
            <person name="Shommy N.S."/>
        </authorList>
    </citation>
    <scope>NUCLEOTIDE SEQUENCE [LARGE SCALE GENOMIC DNA]</scope>
    <source>
        <strain evidence="6">cv. O-4</strain>
    </source>
</reference>
<dbReference type="GO" id="GO:0046872">
    <property type="term" value="F:metal ion binding"/>
    <property type="evidence" value="ECO:0007669"/>
    <property type="project" value="UniProtKB-KW"/>
</dbReference>
<evidence type="ECO:0000256" key="3">
    <source>
        <dbReference type="ARBA" id="ARBA00022723"/>
    </source>
</evidence>
<proteinExistence type="predicted"/>
<dbReference type="Pfam" id="PF03492">
    <property type="entry name" value="Methyltransf_7"/>
    <property type="match status" value="1"/>
</dbReference>
<dbReference type="AlphaFoldDB" id="A0A1R3I8M0"/>
<dbReference type="Proteomes" id="UP000187203">
    <property type="component" value="Unassembled WGS sequence"/>
</dbReference>
<organism evidence="5 6">
    <name type="scientific">Corchorus olitorius</name>
    <dbReference type="NCBI Taxonomy" id="93759"/>
    <lineage>
        <taxon>Eukaryota</taxon>
        <taxon>Viridiplantae</taxon>
        <taxon>Streptophyta</taxon>
        <taxon>Embryophyta</taxon>
        <taxon>Tracheophyta</taxon>
        <taxon>Spermatophyta</taxon>
        <taxon>Magnoliopsida</taxon>
        <taxon>eudicotyledons</taxon>
        <taxon>Gunneridae</taxon>
        <taxon>Pentapetalae</taxon>
        <taxon>rosids</taxon>
        <taxon>malvids</taxon>
        <taxon>Malvales</taxon>
        <taxon>Malvaceae</taxon>
        <taxon>Grewioideae</taxon>
        <taxon>Apeibeae</taxon>
        <taxon>Corchorus</taxon>
    </lineage>
</organism>
<dbReference type="Gene3D" id="3.40.50.150">
    <property type="entry name" value="Vaccinia Virus protein VP39"/>
    <property type="match status" value="1"/>
</dbReference>
<dbReference type="OrthoDB" id="10355743at2759"/>
<dbReference type="InterPro" id="IPR005299">
    <property type="entry name" value="MeTrfase_7"/>
</dbReference>
<accession>A0A1R3I8M0</accession>
<evidence type="ECO:0000256" key="1">
    <source>
        <dbReference type="ARBA" id="ARBA00022603"/>
    </source>
</evidence>
<dbReference type="GO" id="GO:0032259">
    <property type="term" value="P:methylation"/>
    <property type="evidence" value="ECO:0007669"/>
    <property type="project" value="UniProtKB-KW"/>
</dbReference>
<dbReference type="SUPFAM" id="SSF53335">
    <property type="entry name" value="S-adenosyl-L-methionine-dependent methyltransferases"/>
    <property type="match status" value="1"/>
</dbReference>
<evidence type="ECO:0000313" key="6">
    <source>
        <dbReference type="Proteomes" id="UP000187203"/>
    </source>
</evidence>
<evidence type="ECO:0000313" key="5">
    <source>
        <dbReference type="EMBL" id="OMO78946.1"/>
    </source>
</evidence>
<evidence type="ECO:0000256" key="2">
    <source>
        <dbReference type="ARBA" id="ARBA00022679"/>
    </source>
</evidence>
<dbReference type="PANTHER" id="PTHR31009">
    <property type="entry name" value="S-ADENOSYL-L-METHIONINE:CARBOXYL METHYLTRANSFERASE FAMILY PROTEIN"/>
    <property type="match status" value="1"/>
</dbReference>
<keyword evidence="3" id="KW-0479">Metal-binding</keyword>
<name>A0A1R3I8M0_9ROSI</name>
<comment type="caution">
    <text evidence="5">The sequence shown here is derived from an EMBL/GenBank/DDBJ whole genome shotgun (WGS) entry which is preliminary data.</text>
</comment>
<gene>
    <name evidence="5" type="ORF">COLO4_24625</name>
</gene>
<dbReference type="Gene3D" id="1.10.1200.270">
    <property type="entry name" value="Methyltransferase, alpha-helical capping domain"/>
    <property type="match status" value="1"/>
</dbReference>
<dbReference type="GO" id="GO:0008168">
    <property type="term" value="F:methyltransferase activity"/>
    <property type="evidence" value="ECO:0007669"/>
    <property type="project" value="UniProtKB-KW"/>
</dbReference>
<dbReference type="InterPro" id="IPR042086">
    <property type="entry name" value="MeTrfase_capping"/>
</dbReference>
<dbReference type="STRING" id="93759.A0A1R3I8M0"/>
<sequence>MATDENDVLPESYPMNGGDGEISYARNSLAQDYDILGSCMVDMADKGSIPKEKVETFNLPLYHPSPNEIEELVKENGCFSIERMEADPGSKEHMVDLEMWPMVVRAAFEAMIRNHFGFGDEMIEELFEIYKKKRSDNVSIFEADDVLALVQLNIVLKRNNW</sequence>
<evidence type="ECO:0000256" key="4">
    <source>
        <dbReference type="ARBA" id="ARBA00022842"/>
    </source>
</evidence>